<dbReference type="PANTHER" id="PTHR42751:SF6">
    <property type="entry name" value="CONSERVED INTEGRAL MEMBRANE TRANSPORT PROTEIN-RELATED"/>
    <property type="match status" value="1"/>
</dbReference>
<evidence type="ECO:0000259" key="8">
    <source>
        <dbReference type="PROSITE" id="PS51201"/>
    </source>
</evidence>
<evidence type="ECO:0000256" key="5">
    <source>
        <dbReference type="ARBA" id="ARBA00022989"/>
    </source>
</evidence>
<dbReference type="Pfam" id="PF00999">
    <property type="entry name" value="Na_H_Exchanger"/>
    <property type="match status" value="1"/>
</dbReference>
<evidence type="ECO:0000313" key="9">
    <source>
        <dbReference type="EMBL" id="TWU08009.1"/>
    </source>
</evidence>
<feature type="transmembrane region" description="Helical" evidence="7">
    <location>
        <begin position="297"/>
        <end position="316"/>
    </location>
</feature>
<dbReference type="Pfam" id="PF02254">
    <property type="entry name" value="TrkA_N"/>
    <property type="match status" value="1"/>
</dbReference>
<keyword evidence="10" id="KW-1185">Reference proteome</keyword>
<dbReference type="InterPro" id="IPR038770">
    <property type="entry name" value="Na+/solute_symporter_sf"/>
</dbReference>
<comment type="caution">
    <text evidence="9">The sequence shown here is derived from an EMBL/GenBank/DDBJ whole genome shotgun (WGS) entry which is preliminary data.</text>
</comment>
<feature type="transmembrane region" description="Helical" evidence="7">
    <location>
        <begin position="148"/>
        <end position="170"/>
    </location>
</feature>
<name>A0A5C6B9L3_9BACT</name>
<feature type="transmembrane region" description="Helical" evidence="7">
    <location>
        <begin position="234"/>
        <end position="253"/>
    </location>
</feature>
<evidence type="ECO:0000256" key="4">
    <source>
        <dbReference type="ARBA" id="ARBA00022692"/>
    </source>
</evidence>
<gene>
    <name evidence="9" type="primary">ybaL</name>
    <name evidence="9" type="ORF">Pla52n_05870</name>
</gene>
<dbReference type="InterPro" id="IPR006153">
    <property type="entry name" value="Cation/H_exchanger_TM"/>
</dbReference>
<dbReference type="GO" id="GO:0006813">
    <property type="term" value="P:potassium ion transport"/>
    <property type="evidence" value="ECO:0007669"/>
    <property type="project" value="InterPro"/>
</dbReference>
<keyword evidence="3" id="KW-0813">Transport</keyword>
<feature type="transmembrane region" description="Helical" evidence="7">
    <location>
        <begin position="6"/>
        <end position="23"/>
    </location>
</feature>
<evidence type="ECO:0000256" key="7">
    <source>
        <dbReference type="SAM" id="Phobius"/>
    </source>
</evidence>
<evidence type="ECO:0000313" key="10">
    <source>
        <dbReference type="Proteomes" id="UP000320176"/>
    </source>
</evidence>
<protein>
    <submittedName>
        <fullName evidence="9">Inner membrane protein YbaL</fullName>
    </submittedName>
</protein>
<feature type="transmembrane region" description="Helical" evidence="7">
    <location>
        <begin position="182"/>
        <end position="203"/>
    </location>
</feature>
<dbReference type="GO" id="GO:0015297">
    <property type="term" value="F:antiporter activity"/>
    <property type="evidence" value="ECO:0007669"/>
    <property type="project" value="InterPro"/>
</dbReference>
<sequence length="539" mass="57464">MTLSLVHDLMIILSAGLTAALICRRLNVSILIGYLLVGAIIGRGVSGWVQDEGHQLAHFAEVGVFFLLFSIGIEFSIDDLKRLGTSFVIGGATQMLLVAGPVAAVLTWRGFTWQSAVLMASAFAFSSTVLVFRALTEFGHAQRSHGRRAIGILLFQDAALVPLLLMIPLLTGGEDTAGPVAFVSLAAISLAFIISIIGIRYLLAEWIIPMFANYRSSELVVLFTIVSLGGVTLAAYAVGLPAAAGAFAAGLIFNGNRWSHQIDALVLPFRETFAAVFFVGLGLIFDPRLLLSEPQLILVIVPVIILLKAVTAAIALKLTGLPTRQAFGMGIGLAHVGEFAFVLVLLGVDSGVLSETDYHRVVAIAIGTLVLTPTLIKFGLRLQHSDREEERGSNGPLQQNDRCQAIVIGAGPIGRSIGSQLETLGNDVCMVDLSPINLHSFAQQGFRTVAGDATDEAILVSAGVTEAALVVVCIPDDGAATRIVKAVRHLNADCRVLVRCRYQDSVKKLRKTGASDIVTEESEAAIALLRLLKEESRNR</sequence>
<organism evidence="9 10">
    <name type="scientific">Stieleria varia</name>
    <dbReference type="NCBI Taxonomy" id="2528005"/>
    <lineage>
        <taxon>Bacteria</taxon>
        <taxon>Pseudomonadati</taxon>
        <taxon>Planctomycetota</taxon>
        <taxon>Planctomycetia</taxon>
        <taxon>Pirellulales</taxon>
        <taxon>Pirellulaceae</taxon>
        <taxon>Stieleria</taxon>
    </lineage>
</organism>
<dbReference type="GO" id="GO:0016020">
    <property type="term" value="C:membrane"/>
    <property type="evidence" value="ECO:0007669"/>
    <property type="project" value="UniProtKB-SubCell"/>
</dbReference>
<comment type="similarity">
    <text evidence="2">Belongs to the monovalent cation:proton antiporter 2 (CPA2) transporter (TC 2.A.37) family.</text>
</comment>
<dbReference type="OrthoDB" id="9793589at2"/>
<dbReference type="InterPro" id="IPR036291">
    <property type="entry name" value="NAD(P)-bd_dom_sf"/>
</dbReference>
<dbReference type="GO" id="GO:1902600">
    <property type="term" value="P:proton transmembrane transport"/>
    <property type="evidence" value="ECO:0007669"/>
    <property type="project" value="InterPro"/>
</dbReference>
<keyword evidence="5 7" id="KW-1133">Transmembrane helix</keyword>
<feature type="transmembrane region" description="Helical" evidence="7">
    <location>
        <begin position="117"/>
        <end position="136"/>
    </location>
</feature>
<feature type="transmembrane region" description="Helical" evidence="7">
    <location>
        <begin position="360"/>
        <end position="380"/>
    </location>
</feature>
<dbReference type="Proteomes" id="UP000320176">
    <property type="component" value="Unassembled WGS sequence"/>
</dbReference>
<comment type="subcellular location">
    <subcellularLocation>
        <location evidence="1">Membrane</location>
        <topology evidence="1">Multi-pass membrane protein</topology>
    </subcellularLocation>
</comment>
<accession>A0A5C6B9L3</accession>
<dbReference type="Gene3D" id="3.40.50.720">
    <property type="entry name" value="NAD(P)-binding Rossmann-like Domain"/>
    <property type="match status" value="1"/>
</dbReference>
<feature type="transmembrane region" description="Helical" evidence="7">
    <location>
        <begin position="30"/>
        <end position="50"/>
    </location>
</feature>
<dbReference type="Gene3D" id="1.20.1530.20">
    <property type="match status" value="1"/>
</dbReference>
<keyword evidence="4 7" id="KW-0812">Transmembrane</keyword>
<evidence type="ECO:0000256" key="3">
    <source>
        <dbReference type="ARBA" id="ARBA00022448"/>
    </source>
</evidence>
<feature type="transmembrane region" description="Helical" evidence="7">
    <location>
        <begin position="87"/>
        <end position="111"/>
    </location>
</feature>
<reference evidence="9 10" key="1">
    <citation type="submission" date="2019-02" db="EMBL/GenBank/DDBJ databases">
        <title>Deep-cultivation of Planctomycetes and their phenomic and genomic characterization uncovers novel biology.</title>
        <authorList>
            <person name="Wiegand S."/>
            <person name="Jogler M."/>
            <person name="Boedeker C."/>
            <person name="Pinto D."/>
            <person name="Vollmers J."/>
            <person name="Rivas-Marin E."/>
            <person name="Kohn T."/>
            <person name="Peeters S.H."/>
            <person name="Heuer A."/>
            <person name="Rast P."/>
            <person name="Oberbeckmann S."/>
            <person name="Bunk B."/>
            <person name="Jeske O."/>
            <person name="Meyerdierks A."/>
            <person name="Storesund J.E."/>
            <person name="Kallscheuer N."/>
            <person name="Luecker S."/>
            <person name="Lage O.M."/>
            <person name="Pohl T."/>
            <person name="Merkel B.J."/>
            <person name="Hornburger P."/>
            <person name="Mueller R.-W."/>
            <person name="Bruemmer F."/>
            <person name="Labrenz M."/>
            <person name="Spormann A.M."/>
            <person name="Op Den Camp H."/>
            <person name="Overmann J."/>
            <person name="Amann R."/>
            <person name="Jetten M.S.M."/>
            <person name="Mascher T."/>
            <person name="Medema M.H."/>
            <person name="Devos D.P."/>
            <person name="Kaster A.-K."/>
            <person name="Ovreas L."/>
            <person name="Rohde M."/>
            <person name="Galperin M.Y."/>
            <person name="Jogler C."/>
        </authorList>
    </citation>
    <scope>NUCLEOTIDE SEQUENCE [LARGE SCALE GENOMIC DNA]</scope>
    <source>
        <strain evidence="9 10">Pla52n</strain>
    </source>
</reference>
<feature type="transmembrane region" description="Helical" evidence="7">
    <location>
        <begin position="265"/>
        <end position="285"/>
    </location>
</feature>
<proteinExistence type="inferred from homology"/>
<evidence type="ECO:0000256" key="2">
    <source>
        <dbReference type="ARBA" id="ARBA00005551"/>
    </source>
</evidence>
<dbReference type="AlphaFoldDB" id="A0A5C6B9L3"/>
<evidence type="ECO:0000256" key="1">
    <source>
        <dbReference type="ARBA" id="ARBA00004141"/>
    </source>
</evidence>
<dbReference type="SUPFAM" id="SSF51735">
    <property type="entry name" value="NAD(P)-binding Rossmann-fold domains"/>
    <property type="match status" value="1"/>
</dbReference>
<dbReference type="RefSeq" id="WP_146518125.1">
    <property type="nucleotide sequence ID" value="NZ_CP151726.1"/>
</dbReference>
<evidence type="ECO:0000256" key="6">
    <source>
        <dbReference type="ARBA" id="ARBA00023136"/>
    </source>
</evidence>
<feature type="domain" description="RCK N-terminal" evidence="8">
    <location>
        <begin position="402"/>
        <end position="519"/>
    </location>
</feature>
<feature type="transmembrane region" description="Helical" evidence="7">
    <location>
        <begin position="56"/>
        <end position="75"/>
    </location>
</feature>
<keyword evidence="6 7" id="KW-0472">Membrane</keyword>
<feature type="transmembrane region" description="Helical" evidence="7">
    <location>
        <begin position="328"/>
        <end position="348"/>
    </location>
</feature>
<dbReference type="EMBL" id="SJPN01000001">
    <property type="protein sequence ID" value="TWU08009.1"/>
    <property type="molecule type" value="Genomic_DNA"/>
</dbReference>
<dbReference type="PANTHER" id="PTHR42751">
    <property type="entry name" value="SODIUM/HYDROGEN EXCHANGER FAMILY/TRKA DOMAIN PROTEIN"/>
    <property type="match status" value="1"/>
</dbReference>
<dbReference type="InterPro" id="IPR003148">
    <property type="entry name" value="RCK_N"/>
</dbReference>
<dbReference type="PROSITE" id="PS51201">
    <property type="entry name" value="RCK_N"/>
    <property type="match status" value="1"/>
</dbReference>